<dbReference type="CDD" id="cd00184">
    <property type="entry name" value="TNF"/>
    <property type="match status" value="1"/>
</dbReference>
<dbReference type="InterPro" id="IPR021184">
    <property type="entry name" value="TNF_CS"/>
</dbReference>
<dbReference type="GO" id="GO:0006955">
    <property type="term" value="P:immune response"/>
    <property type="evidence" value="ECO:0007669"/>
    <property type="project" value="InterPro"/>
</dbReference>
<keyword evidence="7" id="KW-1003">Cell membrane</keyword>
<evidence type="ECO:0000256" key="10">
    <source>
        <dbReference type="ARBA" id="ARBA00022692"/>
    </source>
</evidence>
<feature type="domain" description="THD" evidence="20">
    <location>
        <begin position="133"/>
        <end position="273"/>
    </location>
</feature>
<dbReference type="Pfam" id="PF00229">
    <property type="entry name" value="TNF"/>
    <property type="match status" value="1"/>
</dbReference>
<keyword evidence="15" id="KW-0325">Glycoprotein</keyword>
<keyword evidence="9" id="KW-0964">Secreted</keyword>
<dbReference type="SUPFAM" id="SSF49842">
    <property type="entry name" value="TNF-like"/>
    <property type="match status" value="1"/>
</dbReference>
<dbReference type="Gene3D" id="2.60.120.40">
    <property type="match status" value="1"/>
</dbReference>
<keyword evidence="14 18" id="KW-1015">Disulfide bond</keyword>
<feature type="disulfide bond" evidence="18">
    <location>
        <begin position="188"/>
        <end position="227"/>
    </location>
</feature>
<feature type="site" description="Cleavage" evidence="17">
    <location>
        <begin position="145"/>
        <end position="146"/>
    </location>
</feature>
<dbReference type="GO" id="GO:0005886">
    <property type="term" value="C:plasma membrane"/>
    <property type="evidence" value="ECO:0007669"/>
    <property type="project" value="UniProtKB-SubCell"/>
</dbReference>
<accession>M7AWP0</accession>
<dbReference type="GO" id="GO:0009986">
    <property type="term" value="C:cell surface"/>
    <property type="evidence" value="ECO:0007669"/>
    <property type="project" value="UniProtKB-SubCell"/>
</dbReference>
<dbReference type="AlphaFoldDB" id="M7AWP0"/>
<dbReference type="PROSITE" id="PS00251">
    <property type="entry name" value="THD_1"/>
    <property type="match status" value="1"/>
</dbReference>
<comment type="subcellular location">
    <subcellularLocation>
        <location evidence="3">Cell membrane</location>
        <topology evidence="3">Single-pass type II membrane protein</topology>
    </subcellularLocation>
    <subcellularLocation>
        <location evidence="2">Cell surface</location>
    </subcellularLocation>
    <subcellularLocation>
        <location evidence="4">Secreted</location>
    </subcellularLocation>
</comment>
<keyword evidence="8" id="KW-0202">Cytokine</keyword>
<evidence type="ECO:0000256" key="12">
    <source>
        <dbReference type="ARBA" id="ARBA00022989"/>
    </source>
</evidence>
<evidence type="ECO:0000256" key="14">
    <source>
        <dbReference type="ARBA" id="ARBA00023157"/>
    </source>
</evidence>
<gene>
    <name evidence="21" type="ORF">UY3_15449</name>
</gene>
<dbReference type="PIRSF" id="PIRSF016527">
    <property type="entry name" value="TNF_5"/>
    <property type="match status" value="1"/>
</dbReference>
<dbReference type="GO" id="GO:0005615">
    <property type="term" value="C:extracellular space"/>
    <property type="evidence" value="ECO:0007669"/>
    <property type="project" value="UniProtKB-KW"/>
</dbReference>
<reference evidence="22" key="1">
    <citation type="journal article" date="2013" name="Nat. Genet.">
        <title>The draft genomes of soft-shell turtle and green sea turtle yield insights into the development and evolution of the turtle-specific body plan.</title>
        <authorList>
            <person name="Wang Z."/>
            <person name="Pascual-Anaya J."/>
            <person name="Zadissa A."/>
            <person name="Li W."/>
            <person name="Niimura Y."/>
            <person name="Huang Z."/>
            <person name="Li C."/>
            <person name="White S."/>
            <person name="Xiong Z."/>
            <person name="Fang D."/>
            <person name="Wang B."/>
            <person name="Ming Y."/>
            <person name="Chen Y."/>
            <person name="Zheng Y."/>
            <person name="Kuraku S."/>
            <person name="Pignatelli M."/>
            <person name="Herrero J."/>
            <person name="Beal K."/>
            <person name="Nozawa M."/>
            <person name="Li Q."/>
            <person name="Wang J."/>
            <person name="Zhang H."/>
            <person name="Yu L."/>
            <person name="Shigenobu S."/>
            <person name="Wang J."/>
            <person name="Liu J."/>
            <person name="Flicek P."/>
            <person name="Searle S."/>
            <person name="Wang J."/>
            <person name="Kuratani S."/>
            <person name="Yin Y."/>
            <person name="Aken B."/>
            <person name="Zhang G."/>
            <person name="Irie N."/>
        </authorList>
    </citation>
    <scope>NUCLEOTIDE SEQUENCE [LARGE SCALE GENOMIC DNA]</scope>
</reference>
<keyword evidence="11" id="KW-0735">Signal-anchor</keyword>
<dbReference type="SMART" id="SM00207">
    <property type="entry name" value="TNF"/>
    <property type="match status" value="1"/>
</dbReference>
<dbReference type="PANTHER" id="PTHR11471">
    <property type="entry name" value="TUMOR NECROSIS FACTOR FAMILY MEMBER"/>
    <property type="match status" value="1"/>
</dbReference>
<dbReference type="Proteomes" id="UP000031443">
    <property type="component" value="Unassembled WGS sequence"/>
</dbReference>
<dbReference type="GO" id="GO:0005164">
    <property type="term" value="F:tumor necrosis factor receptor binding"/>
    <property type="evidence" value="ECO:0007669"/>
    <property type="project" value="InterPro"/>
</dbReference>
<evidence type="ECO:0000313" key="21">
    <source>
        <dbReference type="EMBL" id="EMP27465.1"/>
    </source>
</evidence>
<evidence type="ECO:0000256" key="6">
    <source>
        <dbReference type="ARBA" id="ARBA00014276"/>
    </source>
</evidence>
<evidence type="ECO:0000256" key="16">
    <source>
        <dbReference type="ARBA" id="ARBA00033257"/>
    </source>
</evidence>
<keyword evidence="22" id="KW-1185">Reference proteome</keyword>
<dbReference type="STRING" id="8469.M7AWP0"/>
<comment type="function">
    <text evidence="1">Acts as a ligand for integrins, specifically ITGA5:ITGB1 and ITGAV:ITGB3; both integrins and the CD40 receptor are required for activation of CD40-CD40LG signaling, which have cell-type dependent effects, such as B-cell activation, NF-kappa-B signaling and anti-apoptotic signaling.</text>
</comment>
<organism evidence="21 22">
    <name type="scientific">Chelonia mydas</name>
    <name type="common">Green sea-turtle</name>
    <name type="synonym">Chelonia agassizi</name>
    <dbReference type="NCBI Taxonomy" id="8469"/>
    <lineage>
        <taxon>Eukaryota</taxon>
        <taxon>Metazoa</taxon>
        <taxon>Chordata</taxon>
        <taxon>Craniata</taxon>
        <taxon>Vertebrata</taxon>
        <taxon>Euteleostomi</taxon>
        <taxon>Archelosauria</taxon>
        <taxon>Testudinata</taxon>
        <taxon>Testudines</taxon>
        <taxon>Cryptodira</taxon>
        <taxon>Durocryptodira</taxon>
        <taxon>Americhelydia</taxon>
        <taxon>Chelonioidea</taxon>
        <taxon>Cheloniidae</taxon>
        <taxon>Chelonia</taxon>
    </lineage>
</organism>
<feature type="transmembrane region" description="Helical" evidence="19">
    <location>
        <begin position="20"/>
        <end position="46"/>
    </location>
</feature>
<evidence type="ECO:0000256" key="9">
    <source>
        <dbReference type="ARBA" id="ARBA00022525"/>
    </source>
</evidence>
<dbReference type="InterPro" id="IPR006052">
    <property type="entry name" value="TNF_dom"/>
</dbReference>
<name>M7AWP0_CHEMY</name>
<dbReference type="EMBL" id="KB569892">
    <property type="protein sequence ID" value="EMP27465.1"/>
    <property type="molecule type" value="Genomic_DNA"/>
</dbReference>
<evidence type="ECO:0000256" key="19">
    <source>
        <dbReference type="SAM" id="Phobius"/>
    </source>
</evidence>
<evidence type="ECO:0000256" key="17">
    <source>
        <dbReference type="PIRSR" id="PIRSR016527-1"/>
    </source>
</evidence>
<dbReference type="InterPro" id="IPR003263">
    <property type="entry name" value="CD40L"/>
</dbReference>
<evidence type="ECO:0000313" key="22">
    <source>
        <dbReference type="Proteomes" id="UP000031443"/>
    </source>
</evidence>
<evidence type="ECO:0000256" key="7">
    <source>
        <dbReference type="ARBA" id="ARBA00022475"/>
    </source>
</evidence>
<evidence type="ECO:0000256" key="4">
    <source>
        <dbReference type="ARBA" id="ARBA00004613"/>
    </source>
</evidence>
<dbReference type="PROSITE" id="PS50049">
    <property type="entry name" value="THD_2"/>
    <property type="match status" value="1"/>
</dbReference>
<keyword evidence="12 19" id="KW-1133">Transmembrane helix</keyword>
<evidence type="ECO:0000256" key="13">
    <source>
        <dbReference type="ARBA" id="ARBA00023136"/>
    </source>
</evidence>
<keyword evidence="10 19" id="KW-0812">Transmembrane</keyword>
<dbReference type="PRINTS" id="PR01702">
    <property type="entry name" value="CD40LIGAND"/>
</dbReference>
<protein>
    <recommendedName>
        <fullName evidence="6">CD40 ligand</fullName>
    </recommendedName>
    <alternativeName>
        <fullName evidence="16">Tumor necrosis factor ligand superfamily member 5</fullName>
    </alternativeName>
</protein>
<keyword evidence="13 19" id="KW-0472">Membrane</keyword>
<dbReference type="GO" id="GO:0005125">
    <property type="term" value="F:cytokine activity"/>
    <property type="evidence" value="ECO:0007669"/>
    <property type="project" value="UniProtKB-KW"/>
</dbReference>
<evidence type="ECO:0000256" key="1">
    <source>
        <dbReference type="ARBA" id="ARBA00002725"/>
    </source>
</evidence>
<proteinExistence type="inferred from homology"/>
<evidence type="ECO:0000256" key="8">
    <source>
        <dbReference type="ARBA" id="ARBA00022514"/>
    </source>
</evidence>
<evidence type="ECO:0000256" key="5">
    <source>
        <dbReference type="ARBA" id="ARBA00008670"/>
    </source>
</evidence>
<evidence type="ECO:0000256" key="3">
    <source>
        <dbReference type="ARBA" id="ARBA00004401"/>
    </source>
</evidence>
<evidence type="ECO:0000256" key="15">
    <source>
        <dbReference type="ARBA" id="ARBA00023180"/>
    </source>
</evidence>
<evidence type="ECO:0000256" key="18">
    <source>
        <dbReference type="PIRSR" id="PIRSR016527-2"/>
    </source>
</evidence>
<evidence type="ECO:0000256" key="11">
    <source>
        <dbReference type="ARBA" id="ARBA00022968"/>
    </source>
</evidence>
<dbReference type="PANTHER" id="PTHR11471:SF5">
    <property type="entry name" value="CD40 LIGAND"/>
    <property type="match status" value="1"/>
</dbReference>
<evidence type="ECO:0000259" key="20">
    <source>
        <dbReference type="PROSITE" id="PS50049"/>
    </source>
</evidence>
<dbReference type="GO" id="GO:0005174">
    <property type="term" value="F:CD40 receptor binding"/>
    <property type="evidence" value="ECO:0007669"/>
    <property type="project" value="TreeGrafter"/>
</dbReference>
<evidence type="ECO:0000256" key="2">
    <source>
        <dbReference type="ARBA" id="ARBA00004241"/>
    </source>
</evidence>
<sequence>MNEPYSPTTPRPISTSSPNTMKIFMCFLIVFIIAQTIGTVLFCLYLHMKLDKKSDVGPNPTAVTWTKFPLKLVGTLLEYGLQDWALELEQELSLHEDYLFLRRIQKCRKPEGAGSSLLDCKEIINRFQDLLIKDAELSKDGAKFEMQKVLQWQKTGYAPMSNLISYKGGKLKVEKEGLYYIYSQVSFCTKQTPGAPFTVFIYLNLPSEFDRLLLKGQDTHSSSSVYCALQSTHLGGVFELRKGDVVFVNVTDSTQVNYDHGNTYFASSTDQANAPEVNAASDSSDFRKMGYMDCKRFFAPQTLFNFVYV</sequence>
<comment type="similarity">
    <text evidence="5">Belongs to the tumor necrosis factor family.</text>
</comment>
<dbReference type="InterPro" id="IPR008983">
    <property type="entry name" value="Tumour_necrosis_fac-like_dom"/>
</dbReference>